<dbReference type="AlphaFoldDB" id="A0A0G1H6G5"/>
<dbReference type="Pfam" id="PF07508">
    <property type="entry name" value="Recombinase"/>
    <property type="match status" value="1"/>
</dbReference>
<dbReference type="PANTHER" id="PTHR30461">
    <property type="entry name" value="DNA-INVERTASE FROM LAMBDOID PROPHAGE"/>
    <property type="match status" value="1"/>
</dbReference>
<dbReference type="SMART" id="SM00857">
    <property type="entry name" value="Resolvase"/>
    <property type="match status" value="1"/>
</dbReference>
<dbReference type="GO" id="GO:0000150">
    <property type="term" value="F:DNA strand exchange activity"/>
    <property type="evidence" value="ECO:0007669"/>
    <property type="project" value="InterPro"/>
</dbReference>
<dbReference type="InterPro" id="IPR050639">
    <property type="entry name" value="SSR_resolvase"/>
</dbReference>
<dbReference type="GO" id="GO:0003677">
    <property type="term" value="F:DNA binding"/>
    <property type="evidence" value="ECO:0007669"/>
    <property type="project" value="UniProtKB-KW"/>
</dbReference>
<dbReference type="InterPro" id="IPR036162">
    <property type="entry name" value="Resolvase-like_N_sf"/>
</dbReference>
<dbReference type="InterPro" id="IPR011109">
    <property type="entry name" value="DNA_bind_recombinase_dom"/>
</dbReference>
<comment type="caution">
    <text evidence="5">The sequence shown here is derived from an EMBL/GenBank/DDBJ whole genome shotgun (WGS) entry which is preliminary data.</text>
</comment>
<dbReference type="PANTHER" id="PTHR30461:SF2">
    <property type="entry name" value="SERINE RECOMBINASE PINE-RELATED"/>
    <property type="match status" value="1"/>
</dbReference>
<gene>
    <name evidence="5" type="ORF">UW32_C0003G0084</name>
</gene>
<evidence type="ECO:0000256" key="2">
    <source>
        <dbReference type="ARBA" id="ARBA00023172"/>
    </source>
</evidence>
<dbReference type="InterPro" id="IPR006119">
    <property type="entry name" value="Resolv_N"/>
</dbReference>
<dbReference type="GO" id="GO:0016787">
    <property type="term" value="F:hydrolase activity"/>
    <property type="evidence" value="ECO:0007669"/>
    <property type="project" value="UniProtKB-KW"/>
</dbReference>
<feature type="domain" description="Resolvase/invertase-type recombinase catalytic" evidence="4">
    <location>
        <begin position="10"/>
        <end position="176"/>
    </location>
</feature>
<protein>
    <submittedName>
        <fullName evidence="5">NUDIX hydrolase</fullName>
    </submittedName>
</protein>
<proteinExistence type="predicted"/>
<keyword evidence="2" id="KW-0233">DNA recombination</keyword>
<dbReference type="InterPro" id="IPR038109">
    <property type="entry name" value="DNA_bind_recomb_sf"/>
</dbReference>
<evidence type="ECO:0000259" key="4">
    <source>
        <dbReference type="SMART" id="SM00857"/>
    </source>
</evidence>
<name>A0A0G1H6G5_9BACT</name>
<dbReference type="SUPFAM" id="SSF53041">
    <property type="entry name" value="Resolvase-like"/>
    <property type="match status" value="1"/>
</dbReference>
<keyword evidence="3" id="KW-0175">Coiled coil</keyword>
<evidence type="ECO:0000313" key="6">
    <source>
        <dbReference type="Proteomes" id="UP000034051"/>
    </source>
</evidence>
<evidence type="ECO:0000313" key="5">
    <source>
        <dbReference type="EMBL" id="KKT42981.1"/>
    </source>
</evidence>
<dbReference type="Gene3D" id="3.90.1750.20">
    <property type="entry name" value="Putative Large Serine Recombinase, Chain B, Domain 2"/>
    <property type="match status" value="1"/>
</dbReference>
<accession>A0A0G1H6G5</accession>
<feature type="coiled-coil region" evidence="3">
    <location>
        <begin position="456"/>
        <end position="483"/>
    </location>
</feature>
<keyword evidence="5" id="KW-0378">Hydrolase</keyword>
<dbReference type="Proteomes" id="UP000034051">
    <property type="component" value="Unassembled WGS sequence"/>
</dbReference>
<keyword evidence="1" id="KW-0238">DNA-binding</keyword>
<organism evidence="5 6">
    <name type="scientific">Candidatus Wolfebacteria bacterium GW2011_GWE2_44_13</name>
    <dbReference type="NCBI Taxonomy" id="1619017"/>
    <lineage>
        <taxon>Bacteria</taxon>
        <taxon>Candidatus Wolfeibacteriota</taxon>
    </lineage>
</organism>
<dbReference type="Gene3D" id="3.40.50.1390">
    <property type="entry name" value="Resolvase, N-terminal catalytic domain"/>
    <property type="match status" value="1"/>
</dbReference>
<dbReference type="EMBL" id="LCHW01000003">
    <property type="protein sequence ID" value="KKT42981.1"/>
    <property type="molecule type" value="Genomic_DNA"/>
</dbReference>
<reference evidence="5 6" key="1">
    <citation type="journal article" date="2015" name="Nature">
        <title>rRNA introns, odd ribosomes, and small enigmatic genomes across a large radiation of phyla.</title>
        <authorList>
            <person name="Brown C.T."/>
            <person name="Hug L.A."/>
            <person name="Thomas B.C."/>
            <person name="Sharon I."/>
            <person name="Castelle C.J."/>
            <person name="Singh A."/>
            <person name="Wilkins M.J."/>
            <person name="Williams K.H."/>
            <person name="Banfield J.F."/>
        </authorList>
    </citation>
    <scope>NUCLEOTIDE SEQUENCE [LARGE SCALE GENOMIC DNA]</scope>
</reference>
<dbReference type="Pfam" id="PF00239">
    <property type="entry name" value="Resolvase"/>
    <property type="match status" value="1"/>
</dbReference>
<evidence type="ECO:0000256" key="1">
    <source>
        <dbReference type="ARBA" id="ARBA00023125"/>
    </source>
</evidence>
<sequence length="575" mass="65562">MNKDNQQKGCIIHCRVSSTKQAQEGESLGEQSKNCERITIAKGWKLMHDPWLESFSGRKKQRPVFQEILAFIDKNPGKVQYYVFKAIDRCTRGGADAYGLIKRELMKRGVEMFDTNGIIQPSYNTLENYGFGYEWSQSSPSEVSEVVLATTAKDEVTKILTRMIGQEIWLTQQGYKANAPQDGYINKKVYVGGKKRTIQVADPERAKYYIAMLEMRALGQYTDIEIVDRVNAMGYRTKLRNKFDKATHQEIIGQTGECVLNVKKLQQHIRKPIYCGVLVEKWTNYKPVKAAYEGLVSIETFNAANRGKVFIRKDGDFLEALYDYHPDLVVYKRMRNNPLFPYKSILCPICKKPFLGSSPKGKSGAGFPTYHCARDHKYIGIKKETFDASVEKFINDLHFQPEIINSLHTVLLDRYRERQGEIMQVASEVSLNVSELEAEKAQAVKAFIATGSDVVRQVIEKEIEAIDRRMRSAQTERNKMEITERDIDDFIRDAKKIMEHPAEMLLNTTNIMQQQALFGLVFEETPTYEEICNGTPKLTWIFQLSKASDNAETHVVHPPGIEPGTLGLRGPCSTN</sequence>
<evidence type="ECO:0000256" key="3">
    <source>
        <dbReference type="SAM" id="Coils"/>
    </source>
</evidence>